<evidence type="ECO:0000256" key="7">
    <source>
        <dbReference type="ARBA" id="ARBA00023098"/>
    </source>
</evidence>
<keyword evidence="4 10" id="KW-0812">Transmembrane</keyword>
<evidence type="ECO:0000313" key="11">
    <source>
        <dbReference type="EMBL" id="CAD7244449.1"/>
    </source>
</evidence>
<keyword evidence="8 10" id="KW-0472">Membrane</keyword>
<accession>A0A7R8X7Q9</accession>
<dbReference type="InterPro" id="IPR030457">
    <property type="entry name" value="ELO_CS"/>
</dbReference>
<dbReference type="AlphaFoldDB" id="A0A7R8X7Q9"/>
<protein>
    <recommendedName>
        <fullName evidence="10">Elongation of very long chain fatty acids protein</fullName>
        <ecNumber evidence="10">2.3.1.199</ecNumber>
    </recommendedName>
    <alternativeName>
        <fullName evidence="10">Very-long-chain 3-oxoacyl-CoA synthase</fullName>
    </alternativeName>
</protein>
<keyword evidence="6 10" id="KW-1133">Transmembrane helix</keyword>
<reference evidence="11" key="1">
    <citation type="submission" date="2020-11" db="EMBL/GenBank/DDBJ databases">
        <authorList>
            <person name="Tran Van P."/>
        </authorList>
    </citation>
    <scope>NUCLEOTIDE SEQUENCE</scope>
</reference>
<evidence type="ECO:0000313" key="12">
    <source>
        <dbReference type="Proteomes" id="UP000677054"/>
    </source>
</evidence>
<keyword evidence="9 10" id="KW-0275">Fatty acid biosynthesis</keyword>
<dbReference type="EMBL" id="CAJPEV010000641">
    <property type="protein sequence ID" value="CAG0887155.1"/>
    <property type="molecule type" value="Genomic_DNA"/>
</dbReference>
<evidence type="ECO:0000256" key="4">
    <source>
        <dbReference type="ARBA" id="ARBA00022692"/>
    </source>
</evidence>
<dbReference type="GO" id="GO:0042761">
    <property type="term" value="P:very long-chain fatty acid biosynthetic process"/>
    <property type="evidence" value="ECO:0007669"/>
    <property type="project" value="TreeGrafter"/>
</dbReference>
<evidence type="ECO:0000256" key="10">
    <source>
        <dbReference type="RuleBase" id="RU361115"/>
    </source>
</evidence>
<dbReference type="OrthoDB" id="10259681at2759"/>
<comment type="subcellular location">
    <subcellularLocation>
        <location evidence="1">Membrane</location>
        <topology evidence="1">Multi-pass membrane protein</topology>
    </subcellularLocation>
</comment>
<proteinExistence type="inferred from homology"/>
<evidence type="ECO:0000256" key="2">
    <source>
        <dbReference type="ARBA" id="ARBA00022516"/>
    </source>
</evidence>
<organism evidence="11">
    <name type="scientific">Darwinula stevensoni</name>
    <dbReference type="NCBI Taxonomy" id="69355"/>
    <lineage>
        <taxon>Eukaryota</taxon>
        <taxon>Metazoa</taxon>
        <taxon>Ecdysozoa</taxon>
        <taxon>Arthropoda</taxon>
        <taxon>Crustacea</taxon>
        <taxon>Oligostraca</taxon>
        <taxon>Ostracoda</taxon>
        <taxon>Podocopa</taxon>
        <taxon>Podocopida</taxon>
        <taxon>Darwinulocopina</taxon>
        <taxon>Darwinuloidea</taxon>
        <taxon>Darwinulidae</taxon>
        <taxon>Darwinula</taxon>
    </lineage>
</organism>
<dbReference type="PANTHER" id="PTHR11157">
    <property type="entry name" value="FATTY ACID ACYL TRANSFERASE-RELATED"/>
    <property type="match status" value="1"/>
</dbReference>
<feature type="transmembrane region" description="Helical" evidence="10">
    <location>
        <begin position="167"/>
        <end position="187"/>
    </location>
</feature>
<keyword evidence="3 10" id="KW-0808">Transferase</keyword>
<dbReference type="PANTHER" id="PTHR11157:SF17">
    <property type="entry name" value="ELONGATION OF VERY LONG CHAIN FATTY ACIDS PROTEIN 6"/>
    <property type="match status" value="1"/>
</dbReference>
<evidence type="ECO:0000256" key="5">
    <source>
        <dbReference type="ARBA" id="ARBA00022832"/>
    </source>
</evidence>
<dbReference type="Pfam" id="PF01151">
    <property type="entry name" value="ELO"/>
    <property type="match status" value="1"/>
</dbReference>
<dbReference type="GO" id="GO:0030148">
    <property type="term" value="P:sphingolipid biosynthetic process"/>
    <property type="evidence" value="ECO:0007669"/>
    <property type="project" value="TreeGrafter"/>
</dbReference>
<feature type="transmembrane region" description="Helical" evidence="10">
    <location>
        <begin position="199"/>
        <end position="224"/>
    </location>
</feature>
<dbReference type="GO" id="GO:0019367">
    <property type="term" value="P:fatty acid elongation, saturated fatty acid"/>
    <property type="evidence" value="ECO:0007669"/>
    <property type="project" value="TreeGrafter"/>
</dbReference>
<dbReference type="InterPro" id="IPR002076">
    <property type="entry name" value="ELO_fam"/>
</dbReference>
<dbReference type="Proteomes" id="UP000677054">
    <property type="component" value="Unassembled WGS sequence"/>
</dbReference>
<keyword evidence="2 10" id="KW-0444">Lipid biosynthesis</keyword>
<dbReference type="GO" id="GO:0009922">
    <property type="term" value="F:fatty acid elongase activity"/>
    <property type="evidence" value="ECO:0007669"/>
    <property type="project" value="UniProtKB-EC"/>
</dbReference>
<comment type="similarity">
    <text evidence="10">Belongs to the ELO family.</text>
</comment>
<keyword evidence="12" id="KW-1185">Reference proteome</keyword>
<sequence length="272" mass="31741">METQSYLSENRGEFPTDYRFDPQAARAWMEANWQSYCAVWLSLYIAAIAWLKRDREKKEKLTCKGPLLVWNISLAVFSLIAATKILPWFLYALSGKGYYYSICSASYLIENRETSYWNLLFALSKAPELGDTLFLLLKKQPLRFLHWYHHVTVLLYCWHAHSEYASTGLWFTAMNLVVHSIMYSYFAARTFGVNVRREIAMLITTLQILQMIMGFIVSLSAGYFKFYGHPCQVTPHNAIISILMYLSYLALFVAFFRDSYVRKPRVHSKKDS</sequence>
<dbReference type="EMBL" id="LR900158">
    <property type="protein sequence ID" value="CAD7244449.1"/>
    <property type="molecule type" value="Genomic_DNA"/>
</dbReference>
<dbReference type="GO" id="GO:0034625">
    <property type="term" value="P:fatty acid elongation, monounsaturated fatty acid"/>
    <property type="evidence" value="ECO:0007669"/>
    <property type="project" value="TreeGrafter"/>
</dbReference>
<evidence type="ECO:0000256" key="1">
    <source>
        <dbReference type="ARBA" id="ARBA00004141"/>
    </source>
</evidence>
<gene>
    <name evidence="11" type="ORF">DSTB1V02_LOCUS4345</name>
</gene>
<feature type="transmembrane region" description="Helical" evidence="10">
    <location>
        <begin position="72"/>
        <end position="91"/>
    </location>
</feature>
<evidence type="ECO:0000256" key="9">
    <source>
        <dbReference type="ARBA" id="ARBA00023160"/>
    </source>
</evidence>
<dbReference type="GO" id="GO:0005789">
    <property type="term" value="C:endoplasmic reticulum membrane"/>
    <property type="evidence" value="ECO:0007669"/>
    <property type="project" value="TreeGrafter"/>
</dbReference>
<dbReference type="GO" id="GO:0034626">
    <property type="term" value="P:fatty acid elongation, polyunsaturated fatty acid"/>
    <property type="evidence" value="ECO:0007669"/>
    <property type="project" value="TreeGrafter"/>
</dbReference>
<feature type="transmembrane region" description="Helical" evidence="10">
    <location>
        <begin position="33"/>
        <end position="51"/>
    </location>
</feature>
<keyword evidence="7 10" id="KW-0443">Lipid metabolism</keyword>
<evidence type="ECO:0000256" key="6">
    <source>
        <dbReference type="ARBA" id="ARBA00022989"/>
    </source>
</evidence>
<comment type="catalytic activity">
    <reaction evidence="10">
        <text>a very-long-chain acyl-CoA + malonyl-CoA + H(+) = a very-long-chain 3-oxoacyl-CoA + CO2 + CoA</text>
        <dbReference type="Rhea" id="RHEA:32727"/>
        <dbReference type="ChEBI" id="CHEBI:15378"/>
        <dbReference type="ChEBI" id="CHEBI:16526"/>
        <dbReference type="ChEBI" id="CHEBI:57287"/>
        <dbReference type="ChEBI" id="CHEBI:57384"/>
        <dbReference type="ChEBI" id="CHEBI:90725"/>
        <dbReference type="ChEBI" id="CHEBI:90736"/>
        <dbReference type="EC" id="2.3.1.199"/>
    </reaction>
</comment>
<keyword evidence="5 10" id="KW-0276">Fatty acid metabolism</keyword>
<dbReference type="EC" id="2.3.1.199" evidence="10"/>
<dbReference type="PROSITE" id="PS01188">
    <property type="entry name" value="ELO"/>
    <property type="match status" value="1"/>
</dbReference>
<feature type="transmembrane region" description="Helical" evidence="10">
    <location>
        <begin position="236"/>
        <end position="256"/>
    </location>
</feature>
<name>A0A7R8X7Q9_9CRUS</name>
<evidence type="ECO:0000256" key="8">
    <source>
        <dbReference type="ARBA" id="ARBA00023136"/>
    </source>
</evidence>
<evidence type="ECO:0000256" key="3">
    <source>
        <dbReference type="ARBA" id="ARBA00022679"/>
    </source>
</evidence>